<accession>E6PFS5</accession>
<evidence type="ECO:0000313" key="1">
    <source>
        <dbReference type="EMBL" id="CBH75312.1"/>
    </source>
</evidence>
<protein>
    <submittedName>
        <fullName evidence="1">Uncharacterized protein</fullName>
    </submittedName>
</protein>
<name>E6PFS5_9ZZZZ</name>
<proteinExistence type="predicted"/>
<organism evidence="1">
    <name type="scientific">mine drainage metagenome</name>
    <dbReference type="NCBI Taxonomy" id="410659"/>
    <lineage>
        <taxon>unclassified sequences</taxon>
        <taxon>metagenomes</taxon>
        <taxon>ecological metagenomes</taxon>
    </lineage>
</organism>
<dbReference type="AlphaFoldDB" id="E6PFS5"/>
<reference evidence="1" key="1">
    <citation type="submission" date="2009-10" db="EMBL/GenBank/DDBJ databases">
        <title>Diversity of trophic interactions inside an arsenic-rich microbial ecosystem.</title>
        <authorList>
            <person name="Bertin P.N."/>
            <person name="Heinrich-Salmeron A."/>
            <person name="Pelletier E."/>
            <person name="Goulhen-Chollet F."/>
            <person name="Arsene-Ploetze F."/>
            <person name="Gallien S."/>
            <person name="Calteau A."/>
            <person name="Vallenet D."/>
            <person name="Casiot C."/>
            <person name="Chane-Woon-Ming B."/>
            <person name="Giloteaux L."/>
            <person name="Barakat M."/>
            <person name="Bonnefoy V."/>
            <person name="Bruneel O."/>
            <person name="Chandler M."/>
            <person name="Cleiss J."/>
            <person name="Duran R."/>
            <person name="Elbaz-Poulichet F."/>
            <person name="Fonknechten N."/>
            <person name="Lauga B."/>
            <person name="Mornico D."/>
            <person name="Ortet P."/>
            <person name="Schaeffer C."/>
            <person name="Siguier P."/>
            <person name="Alexander Thil Smith A."/>
            <person name="Van Dorsselaer A."/>
            <person name="Weissenbach J."/>
            <person name="Medigue C."/>
            <person name="Le Paslier D."/>
        </authorList>
    </citation>
    <scope>NUCLEOTIDE SEQUENCE</scope>
</reference>
<comment type="caution">
    <text evidence="1">The sequence shown here is derived from an EMBL/GenBank/DDBJ whole genome shotgun (WGS) entry which is preliminary data.</text>
</comment>
<gene>
    <name evidence="1" type="ORF">CARN1_1329</name>
</gene>
<sequence>MSIRASTPWESSRTDARPNRYKASLRLAVNREANLPNDIPLFQRLYVSRYIENILIAQRSGIEIRHW</sequence>
<dbReference type="EMBL" id="CABL01000008">
    <property type="protein sequence ID" value="CBH75312.1"/>
    <property type="molecule type" value="Genomic_DNA"/>
</dbReference>